<evidence type="ECO:0000313" key="3">
    <source>
        <dbReference type="EMBL" id="GAX10987.1"/>
    </source>
</evidence>
<keyword evidence="2" id="KW-0732">Signal</keyword>
<evidence type="ECO:0000256" key="2">
    <source>
        <dbReference type="SAM" id="SignalP"/>
    </source>
</evidence>
<dbReference type="PANTHER" id="PTHR13271:SF140">
    <property type="entry name" value="SET DOMAIN-CONTAINING PROTEIN"/>
    <property type="match status" value="1"/>
</dbReference>
<feature type="signal peptide" evidence="2">
    <location>
        <begin position="1"/>
        <end position="21"/>
    </location>
</feature>
<dbReference type="SUPFAM" id="SSF82199">
    <property type="entry name" value="SET domain"/>
    <property type="match status" value="1"/>
</dbReference>
<evidence type="ECO:0008006" key="5">
    <source>
        <dbReference type="Google" id="ProtNLM"/>
    </source>
</evidence>
<evidence type="ECO:0000313" key="4">
    <source>
        <dbReference type="Proteomes" id="UP000198406"/>
    </source>
</evidence>
<dbReference type="OrthoDB" id="341421at2759"/>
<keyword evidence="1" id="KW-0812">Transmembrane</keyword>
<proteinExistence type="predicted"/>
<dbReference type="InterPro" id="IPR050600">
    <property type="entry name" value="SETD3_SETD6_MTase"/>
</dbReference>
<dbReference type="PANTHER" id="PTHR13271">
    <property type="entry name" value="UNCHARACTERIZED PUTATIVE METHYLTRANSFERASE"/>
    <property type="match status" value="1"/>
</dbReference>
<feature type="chain" id="PRO_5013346305" description="SET domain-containing protein" evidence="2">
    <location>
        <begin position="22"/>
        <end position="374"/>
    </location>
</feature>
<dbReference type="EMBL" id="BDSP01000032">
    <property type="protein sequence ID" value="GAX10987.1"/>
    <property type="molecule type" value="Genomic_DNA"/>
</dbReference>
<protein>
    <recommendedName>
        <fullName evidence="5">SET domain-containing protein</fullName>
    </recommendedName>
</protein>
<keyword evidence="1" id="KW-1133">Transmembrane helix</keyword>
<comment type="caution">
    <text evidence="3">The sequence shown here is derived from an EMBL/GenBank/DDBJ whole genome shotgun (WGS) entry which is preliminary data.</text>
</comment>
<keyword evidence="1" id="KW-0472">Membrane</keyword>
<feature type="transmembrane region" description="Helical" evidence="1">
    <location>
        <begin position="223"/>
        <end position="243"/>
    </location>
</feature>
<accession>A0A1Z5JAG9</accession>
<dbReference type="InParanoid" id="A0A1Z5JAG9"/>
<dbReference type="InterPro" id="IPR046341">
    <property type="entry name" value="SET_dom_sf"/>
</dbReference>
<reference evidence="3 4" key="1">
    <citation type="journal article" date="2015" name="Plant Cell">
        <title>Oil accumulation by the oleaginous diatom Fistulifera solaris as revealed by the genome and transcriptome.</title>
        <authorList>
            <person name="Tanaka T."/>
            <person name="Maeda Y."/>
            <person name="Veluchamy A."/>
            <person name="Tanaka M."/>
            <person name="Abida H."/>
            <person name="Marechal E."/>
            <person name="Bowler C."/>
            <person name="Muto M."/>
            <person name="Sunaga Y."/>
            <person name="Tanaka M."/>
            <person name="Yoshino T."/>
            <person name="Taniguchi T."/>
            <person name="Fukuda Y."/>
            <person name="Nemoto M."/>
            <person name="Matsumoto M."/>
            <person name="Wong P.S."/>
            <person name="Aburatani S."/>
            <person name="Fujibuchi W."/>
        </authorList>
    </citation>
    <scope>NUCLEOTIDE SEQUENCE [LARGE SCALE GENOMIC DNA]</scope>
    <source>
        <strain evidence="3 4">JPCC DA0580</strain>
    </source>
</reference>
<name>A0A1Z5JAG9_FISSO</name>
<organism evidence="3 4">
    <name type="scientific">Fistulifera solaris</name>
    <name type="common">Oleaginous diatom</name>
    <dbReference type="NCBI Taxonomy" id="1519565"/>
    <lineage>
        <taxon>Eukaryota</taxon>
        <taxon>Sar</taxon>
        <taxon>Stramenopiles</taxon>
        <taxon>Ochrophyta</taxon>
        <taxon>Bacillariophyta</taxon>
        <taxon>Bacillariophyceae</taxon>
        <taxon>Bacillariophycidae</taxon>
        <taxon>Naviculales</taxon>
        <taxon>Naviculaceae</taxon>
        <taxon>Fistulifera</taxon>
    </lineage>
</organism>
<dbReference type="Proteomes" id="UP000198406">
    <property type="component" value="Unassembled WGS sequence"/>
</dbReference>
<dbReference type="Gene3D" id="3.90.1410.10">
    <property type="entry name" value="set domain protein methyltransferase, domain 1"/>
    <property type="match status" value="1"/>
</dbReference>
<keyword evidence="4" id="KW-1185">Reference proteome</keyword>
<feature type="transmembrane region" description="Helical" evidence="1">
    <location>
        <begin position="258"/>
        <end position="280"/>
    </location>
</feature>
<gene>
    <name evidence="3" type="ORF">FisN_2Lh517</name>
</gene>
<dbReference type="GO" id="GO:0016279">
    <property type="term" value="F:protein-lysine N-methyltransferase activity"/>
    <property type="evidence" value="ECO:0007669"/>
    <property type="project" value="TreeGrafter"/>
</dbReference>
<sequence>MRTNGLPVFLSVISLTIRCGAWVMPTNRTPRNRLLQAVSSTASDINTFERWCRDQGCNWNSAVSHAYFLDGRIRGLQWTGKARPAQPECAVSIPNTIVLSVEDNDTMWDAKLACKLWEEMQLGTRSSVSGYCSWLATANGKSYVPNTVPSTTVPNALRHWAEAEKESLSAKPAGQKLVELQKKQDAAWREKYQPYSDVLSWEAFEWCMEVVHSRAFRGIGSSVSVIPAITAPLLAAFAGWYYVTIVNPLATTSKGDDTLLTLLGVAGLLFASFPTALQLLQKPIVALLPLIDSANHLEAADSQIEYVPSKKTFDLFIGPQCIDNDTSQLYISYGKQSDEALLLNHGFLPNVQKRPGDTGSIRQSLIEVFHARNP</sequence>
<dbReference type="AlphaFoldDB" id="A0A1Z5JAG9"/>
<evidence type="ECO:0000256" key="1">
    <source>
        <dbReference type="SAM" id="Phobius"/>
    </source>
</evidence>